<evidence type="ECO:0000259" key="1">
    <source>
        <dbReference type="Pfam" id="PF00117"/>
    </source>
</evidence>
<dbReference type="EMBL" id="FOSQ01000007">
    <property type="protein sequence ID" value="SFK77264.1"/>
    <property type="molecule type" value="Genomic_DNA"/>
</dbReference>
<dbReference type="SUPFAM" id="SSF52317">
    <property type="entry name" value="Class I glutamine amidotransferase-like"/>
    <property type="match status" value="1"/>
</dbReference>
<reference evidence="2 3" key="1">
    <citation type="submission" date="2016-10" db="EMBL/GenBank/DDBJ databases">
        <authorList>
            <person name="de Groot N.N."/>
        </authorList>
    </citation>
    <scope>NUCLEOTIDE SEQUENCE [LARGE SCALE GENOMIC DNA]</scope>
    <source>
        <strain evidence="2 3">DSM 19981</strain>
    </source>
</reference>
<name>A0A1I4C7Z9_9PROT</name>
<dbReference type="RefSeq" id="WP_092961234.1">
    <property type="nucleotide sequence ID" value="NZ_FOSQ01000007.1"/>
</dbReference>
<sequence length="218" mass="23197">MKILVVRNSETAPEGAFGDWLRAQGHELEIIAGCDVTDAQMQAAPLVVMLGSPRGVYEGAAHPWIDAQRAMVAKRLEAQHPTIGICFGAQMMAAAAGGSVARHAEGVFHRGWIGNAEAAEPSLEGVWPRWHGDVITPPPQATVLARDAGTVQCFALPNAIAVQFHPEATPAIMDHWASLSAPGAVDRGAMLDQGAVLFEERRAAREALFAELLRRAGV</sequence>
<dbReference type="PANTHER" id="PTHR42695">
    <property type="entry name" value="GLUTAMINE AMIDOTRANSFERASE YLR126C-RELATED"/>
    <property type="match status" value="1"/>
</dbReference>
<gene>
    <name evidence="2" type="ORF">SAMN02745775_10734</name>
</gene>
<accession>A0A1I4C7Z9</accession>
<protein>
    <submittedName>
        <fullName evidence="2">GMP synthase (Glutamine-hydrolysing)</fullName>
    </submittedName>
</protein>
<keyword evidence="3" id="KW-1185">Reference proteome</keyword>
<dbReference type="Pfam" id="PF00117">
    <property type="entry name" value="GATase"/>
    <property type="match status" value="1"/>
</dbReference>
<dbReference type="AlphaFoldDB" id="A0A1I4C7Z9"/>
<dbReference type="InterPro" id="IPR044992">
    <property type="entry name" value="ChyE-like"/>
</dbReference>
<dbReference type="Proteomes" id="UP000199473">
    <property type="component" value="Unassembled WGS sequence"/>
</dbReference>
<feature type="domain" description="Glutamine amidotransferase" evidence="1">
    <location>
        <begin position="43"/>
        <end position="173"/>
    </location>
</feature>
<dbReference type="InterPro" id="IPR017926">
    <property type="entry name" value="GATASE"/>
</dbReference>
<evidence type="ECO:0000313" key="2">
    <source>
        <dbReference type="EMBL" id="SFK77264.1"/>
    </source>
</evidence>
<evidence type="ECO:0000313" key="3">
    <source>
        <dbReference type="Proteomes" id="UP000199473"/>
    </source>
</evidence>
<dbReference type="OrthoDB" id="7365442at2"/>
<proteinExistence type="predicted"/>
<dbReference type="STRING" id="1123062.SAMN02745775_10734"/>
<dbReference type="InterPro" id="IPR029062">
    <property type="entry name" value="Class_I_gatase-like"/>
</dbReference>
<dbReference type="PANTHER" id="PTHR42695:SF5">
    <property type="entry name" value="GLUTAMINE AMIDOTRANSFERASE YLR126C-RELATED"/>
    <property type="match status" value="1"/>
</dbReference>
<dbReference type="GO" id="GO:0005829">
    <property type="term" value="C:cytosol"/>
    <property type="evidence" value="ECO:0007669"/>
    <property type="project" value="TreeGrafter"/>
</dbReference>
<dbReference type="PROSITE" id="PS51273">
    <property type="entry name" value="GATASE_TYPE_1"/>
    <property type="match status" value="1"/>
</dbReference>
<organism evidence="2 3">
    <name type="scientific">Falsiroseomonas stagni DSM 19981</name>
    <dbReference type="NCBI Taxonomy" id="1123062"/>
    <lineage>
        <taxon>Bacteria</taxon>
        <taxon>Pseudomonadati</taxon>
        <taxon>Pseudomonadota</taxon>
        <taxon>Alphaproteobacteria</taxon>
        <taxon>Acetobacterales</taxon>
        <taxon>Roseomonadaceae</taxon>
        <taxon>Falsiroseomonas</taxon>
    </lineage>
</organism>
<dbReference type="Gene3D" id="3.40.50.880">
    <property type="match status" value="1"/>
</dbReference>